<keyword evidence="4" id="KW-0732">Signal</keyword>
<comment type="similarity">
    <text evidence="2">Belongs to the prenylcysteine oxidase family.</text>
</comment>
<dbReference type="InterPro" id="IPR010795">
    <property type="entry name" value="Prenylcys_lyase"/>
</dbReference>
<keyword evidence="3" id="KW-0285">Flavoprotein</keyword>
<dbReference type="GO" id="GO:0016829">
    <property type="term" value="F:lyase activity"/>
    <property type="evidence" value="ECO:0007669"/>
    <property type="project" value="UniProtKB-KW"/>
</dbReference>
<evidence type="ECO:0000256" key="2">
    <source>
        <dbReference type="ARBA" id="ARBA00009967"/>
    </source>
</evidence>
<accession>A0AAN8V4Z0</accession>
<keyword evidence="10" id="KW-1185">Reference proteome</keyword>
<dbReference type="InterPro" id="IPR036188">
    <property type="entry name" value="FAD/NAD-bd_sf"/>
</dbReference>
<evidence type="ECO:0000256" key="1">
    <source>
        <dbReference type="ARBA" id="ARBA00001974"/>
    </source>
</evidence>
<evidence type="ECO:0000256" key="5">
    <source>
        <dbReference type="ARBA" id="ARBA00022827"/>
    </source>
</evidence>
<dbReference type="InterPro" id="IPR017046">
    <property type="entry name" value="Prenylcysteine_Oxase1"/>
</dbReference>
<protein>
    <submittedName>
        <fullName evidence="9">Prenylcysteine lyase</fullName>
    </submittedName>
</protein>
<proteinExistence type="inferred from homology"/>
<evidence type="ECO:0000256" key="4">
    <source>
        <dbReference type="ARBA" id="ARBA00022729"/>
    </source>
</evidence>
<dbReference type="GO" id="GO:0001735">
    <property type="term" value="F:prenylcysteine oxidase activity"/>
    <property type="evidence" value="ECO:0007669"/>
    <property type="project" value="InterPro"/>
</dbReference>
<organism evidence="9 10">
    <name type="scientific">Dillenia turbinata</name>
    <dbReference type="NCBI Taxonomy" id="194707"/>
    <lineage>
        <taxon>Eukaryota</taxon>
        <taxon>Viridiplantae</taxon>
        <taxon>Streptophyta</taxon>
        <taxon>Embryophyta</taxon>
        <taxon>Tracheophyta</taxon>
        <taxon>Spermatophyta</taxon>
        <taxon>Magnoliopsida</taxon>
        <taxon>eudicotyledons</taxon>
        <taxon>Gunneridae</taxon>
        <taxon>Pentapetalae</taxon>
        <taxon>Dilleniales</taxon>
        <taxon>Dilleniaceae</taxon>
        <taxon>Dillenia</taxon>
    </lineage>
</organism>
<evidence type="ECO:0000313" key="10">
    <source>
        <dbReference type="Proteomes" id="UP001370490"/>
    </source>
</evidence>
<keyword evidence="7" id="KW-0325">Glycoprotein</keyword>
<sequence>MCQVHKAESLEPHDILKDFLSGLRDIDVMWCQLCAQVITRINYGQSMTISGLAGAVSMAGFGAELWSVGGGNWQIAAGLINNSNVELHLHEEIESIANLGDYYELTSSNGNSYNCQITVVATPLDELNIAFAPSISIPERKLQHTHATFVRGILNPVYFGLNAISEIPELVATIEDPRLIFTSIAVLKKHDEKDNTYKIFSRQPMTDADLDLLFSVRKETARIDWGAYPHYNAPEVFAPFMLDSGHLYYINAFENAASSMETTAVAAENIARLILSRLSGQVRSSPSILEEAASDKDALHLDL</sequence>
<comment type="caution">
    <text evidence="9">The sequence shown here is derived from an EMBL/GenBank/DDBJ whole genome shotgun (WGS) entry which is preliminary data.</text>
</comment>
<dbReference type="Gene3D" id="3.50.50.60">
    <property type="entry name" value="FAD/NAD(P)-binding domain"/>
    <property type="match status" value="1"/>
</dbReference>
<keyword evidence="6" id="KW-0560">Oxidoreductase</keyword>
<dbReference type="PANTHER" id="PTHR15944">
    <property type="entry name" value="FARNESYLCYSTEINE LYASE"/>
    <property type="match status" value="1"/>
</dbReference>
<evidence type="ECO:0000313" key="9">
    <source>
        <dbReference type="EMBL" id="KAK6923471.1"/>
    </source>
</evidence>
<dbReference type="GO" id="GO:0030328">
    <property type="term" value="P:prenylcysteine catabolic process"/>
    <property type="evidence" value="ECO:0007669"/>
    <property type="project" value="InterPro"/>
</dbReference>
<feature type="domain" description="Prenylcysteine lyase" evidence="8">
    <location>
        <begin position="35"/>
        <end position="283"/>
    </location>
</feature>
<dbReference type="AlphaFoldDB" id="A0AAN8V4Z0"/>
<dbReference type="SUPFAM" id="SSF51905">
    <property type="entry name" value="FAD/NAD(P)-binding domain"/>
    <property type="match status" value="1"/>
</dbReference>
<dbReference type="Pfam" id="PF07156">
    <property type="entry name" value="Prenylcys_lyase"/>
    <property type="match status" value="1"/>
</dbReference>
<dbReference type="Proteomes" id="UP001370490">
    <property type="component" value="Unassembled WGS sequence"/>
</dbReference>
<gene>
    <name evidence="9" type="ORF">RJ641_011775</name>
</gene>
<evidence type="ECO:0000256" key="7">
    <source>
        <dbReference type="ARBA" id="ARBA00023180"/>
    </source>
</evidence>
<name>A0AAN8V4Z0_9MAGN</name>
<comment type="cofactor">
    <cofactor evidence="1">
        <name>FAD</name>
        <dbReference type="ChEBI" id="CHEBI:57692"/>
    </cofactor>
</comment>
<evidence type="ECO:0000256" key="6">
    <source>
        <dbReference type="ARBA" id="ARBA00023002"/>
    </source>
</evidence>
<dbReference type="GO" id="GO:0030327">
    <property type="term" value="P:prenylated protein catabolic process"/>
    <property type="evidence" value="ECO:0007669"/>
    <property type="project" value="TreeGrafter"/>
</dbReference>
<dbReference type="PANTHER" id="PTHR15944:SF0">
    <property type="entry name" value="PRENYLCYSTEINE LYASE DOMAIN-CONTAINING PROTEIN"/>
    <property type="match status" value="1"/>
</dbReference>
<dbReference type="EMBL" id="JBAMMX010000018">
    <property type="protein sequence ID" value="KAK6923471.1"/>
    <property type="molecule type" value="Genomic_DNA"/>
</dbReference>
<keyword evidence="5" id="KW-0274">FAD</keyword>
<evidence type="ECO:0000259" key="8">
    <source>
        <dbReference type="Pfam" id="PF07156"/>
    </source>
</evidence>
<evidence type="ECO:0000256" key="3">
    <source>
        <dbReference type="ARBA" id="ARBA00022630"/>
    </source>
</evidence>
<reference evidence="9 10" key="1">
    <citation type="submission" date="2023-12" db="EMBL/GenBank/DDBJ databases">
        <title>A high-quality genome assembly for Dillenia turbinata (Dilleniales).</title>
        <authorList>
            <person name="Chanderbali A."/>
        </authorList>
    </citation>
    <scope>NUCLEOTIDE SEQUENCE [LARGE SCALE GENOMIC DNA]</scope>
    <source>
        <strain evidence="9">LSX21</strain>
        <tissue evidence="9">Leaf</tissue>
    </source>
</reference>
<keyword evidence="9" id="KW-0456">Lyase</keyword>